<accession>G9MRW2</accession>
<keyword evidence="3" id="KW-1185">Reference proteome</keyword>
<evidence type="ECO:0000313" key="2">
    <source>
        <dbReference type="EMBL" id="EHK22830.1"/>
    </source>
</evidence>
<dbReference type="STRING" id="413071.G9MRW2"/>
<protein>
    <recommendedName>
        <fullName evidence="4">NADP-dependent oxidoreductase domain-containing protein</fullName>
    </recommendedName>
</protein>
<feature type="compositionally biased region" description="Polar residues" evidence="1">
    <location>
        <begin position="215"/>
        <end position="225"/>
    </location>
</feature>
<dbReference type="OrthoDB" id="416253at2759"/>
<proteinExistence type="predicted"/>
<evidence type="ECO:0008006" key="4">
    <source>
        <dbReference type="Google" id="ProtNLM"/>
    </source>
</evidence>
<sequence length="225" mass="24779">MMRESDTDTLTLPLHTATGAPLLQVLVREKPFGYQNTLDLVDIALKEAKLDYLDLVLIQSLPNILALEATSSMKSCLIPPITHRVGELPRLHNLPKGPHATFKADILALDTSKLPISDYIGLLDILSATHGTAKVLENTVPGLLEPRSLERHPVPTFRALMGEADEPTKMNSVNVLKSFKTFERRLPVTGASIQKTSNMSHLGPSGARRQEETRITASAQRRSYL</sequence>
<comment type="caution">
    <text evidence="2">The sequence shown here is derived from an EMBL/GenBank/DDBJ whole genome shotgun (WGS) entry which is preliminary data.</text>
</comment>
<dbReference type="InParanoid" id="G9MRW2"/>
<name>G9MRW2_HYPVG</name>
<evidence type="ECO:0000313" key="3">
    <source>
        <dbReference type="Proteomes" id="UP000007115"/>
    </source>
</evidence>
<dbReference type="VEuPathDB" id="FungiDB:TRIVIDRAFT_222093"/>
<dbReference type="RefSeq" id="XP_013957039.1">
    <property type="nucleotide sequence ID" value="XM_014101564.1"/>
</dbReference>
<dbReference type="Proteomes" id="UP000007115">
    <property type="component" value="Unassembled WGS sequence"/>
</dbReference>
<evidence type="ECO:0000256" key="1">
    <source>
        <dbReference type="SAM" id="MobiDB-lite"/>
    </source>
</evidence>
<dbReference type="EMBL" id="ABDF02000006">
    <property type="protein sequence ID" value="EHK22830.1"/>
    <property type="molecule type" value="Genomic_DNA"/>
</dbReference>
<dbReference type="HOGENOM" id="CLU_1230100_0_0_1"/>
<organism evidence="2 3">
    <name type="scientific">Hypocrea virens (strain Gv29-8 / FGSC 10586)</name>
    <name type="common">Gliocladium virens</name>
    <name type="synonym">Trichoderma virens</name>
    <dbReference type="NCBI Taxonomy" id="413071"/>
    <lineage>
        <taxon>Eukaryota</taxon>
        <taxon>Fungi</taxon>
        <taxon>Dikarya</taxon>
        <taxon>Ascomycota</taxon>
        <taxon>Pezizomycotina</taxon>
        <taxon>Sordariomycetes</taxon>
        <taxon>Hypocreomycetidae</taxon>
        <taxon>Hypocreales</taxon>
        <taxon>Hypocreaceae</taxon>
        <taxon>Trichoderma</taxon>
    </lineage>
</organism>
<dbReference type="AlphaFoldDB" id="G9MRW2"/>
<dbReference type="GeneID" id="25791610"/>
<gene>
    <name evidence="2" type="ORF">TRIVIDRAFT_222093</name>
</gene>
<reference evidence="2 3" key="1">
    <citation type="journal article" date="2011" name="Genome Biol.">
        <title>Comparative genome sequence analysis underscores mycoparasitism as the ancestral life style of Trichoderma.</title>
        <authorList>
            <person name="Kubicek C.P."/>
            <person name="Herrera-Estrella A."/>
            <person name="Seidl-Seiboth V."/>
            <person name="Martinez D.A."/>
            <person name="Druzhinina I.S."/>
            <person name="Thon M."/>
            <person name="Zeilinger S."/>
            <person name="Casas-Flores S."/>
            <person name="Horwitz B.A."/>
            <person name="Mukherjee P.K."/>
            <person name="Mukherjee M."/>
            <person name="Kredics L."/>
            <person name="Alcaraz L.D."/>
            <person name="Aerts A."/>
            <person name="Antal Z."/>
            <person name="Atanasova L."/>
            <person name="Cervantes-Badillo M.G."/>
            <person name="Challacombe J."/>
            <person name="Chertkov O."/>
            <person name="McCluskey K."/>
            <person name="Coulpier F."/>
            <person name="Deshpande N."/>
            <person name="von Doehren H."/>
            <person name="Ebbole D.J."/>
            <person name="Esquivel-Naranjo E.U."/>
            <person name="Fekete E."/>
            <person name="Flipphi M."/>
            <person name="Glaser F."/>
            <person name="Gomez-Rodriguez E.Y."/>
            <person name="Gruber S."/>
            <person name="Han C."/>
            <person name="Henrissat B."/>
            <person name="Hermosa R."/>
            <person name="Hernandez-Onate M."/>
            <person name="Karaffa L."/>
            <person name="Kosti I."/>
            <person name="Le Crom S."/>
            <person name="Lindquist E."/>
            <person name="Lucas S."/>
            <person name="Luebeck M."/>
            <person name="Luebeck P.S."/>
            <person name="Margeot A."/>
            <person name="Metz B."/>
            <person name="Misra M."/>
            <person name="Nevalainen H."/>
            <person name="Omann M."/>
            <person name="Packer N."/>
            <person name="Perrone G."/>
            <person name="Uresti-Rivera E.E."/>
            <person name="Salamov A."/>
            <person name="Schmoll M."/>
            <person name="Seiboth B."/>
            <person name="Shapiro H."/>
            <person name="Sukno S."/>
            <person name="Tamayo-Ramos J.A."/>
            <person name="Tisch D."/>
            <person name="Wiest A."/>
            <person name="Wilkinson H.H."/>
            <person name="Zhang M."/>
            <person name="Coutinho P.M."/>
            <person name="Kenerley C.M."/>
            <person name="Monte E."/>
            <person name="Baker S.E."/>
            <person name="Grigoriev I.V."/>
        </authorList>
    </citation>
    <scope>NUCLEOTIDE SEQUENCE [LARGE SCALE GENOMIC DNA]</scope>
    <source>
        <strain evidence="3">Gv29-8 / FGSC 10586</strain>
    </source>
</reference>
<feature type="region of interest" description="Disordered" evidence="1">
    <location>
        <begin position="193"/>
        <end position="225"/>
    </location>
</feature>